<name>A0ABP9E905_9GAMM</name>
<evidence type="ECO:0000313" key="2">
    <source>
        <dbReference type="EMBL" id="GAA4867687.1"/>
    </source>
</evidence>
<organism evidence="2 3">
    <name type="scientific">Luteimonas vadosa</name>
    <dbReference type="NCBI Taxonomy" id="1165507"/>
    <lineage>
        <taxon>Bacteria</taxon>
        <taxon>Pseudomonadati</taxon>
        <taxon>Pseudomonadota</taxon>
        <taxon>Gammaproteobacteria</taxon>
        <taxon>Lysobacterales</taxon>
        <taxon>Lysobacteraceae</taxon>
        <taxon>Luteimonas</taxon>
    </lineage>
</organism>
<protein>
    <submittedName>
        <fullName evidence="2">Uncharacterized protein</fullName>
    </submittedName>
</protein>
<sequence length="100" mass="10283">MSDAIQFLETLGASPAASGLHDAGYAEALAALELEPAQEQALAGRDAGALSRLLDGRPAMLCMIATPDGGETEDAPDKSDDDGEQPDSTEDAPDQADRPD</sequence>
<dbReference type="Proteomes" id="UP001501323">
    <property type="component" value="Unassembled WGS sequence"/>
</dbReference>
<dbReference type="EMBL" id="BAABJY010000002">
    <property type="protein sequence ID" value="GAA4867687.1"/>
    <property type="molecule type" value="Genomic_DNA"/>
</dbReference>
<gene>
    <name evidence="2" type="ORF">GCM10023332_20080</name>
</gene>
<feature type="region of interest" description="Disordered" evidence="1">
    <location>
        <begin position="63"/>
        <end position="100"/>
    </location>
</feature>
<reference evidence="3" key="1">
    <citation type="journal article" date="2019" name="Int. J. Syst. Evol. Microbiol.">
        <title>The Global Catalogue of Microorganisms (GCM) 10K type strain sequencing project: providing services to taxonomists for standard genome sequencing and annotation.</title>
        <authorList>
            <consortium name="The Broad Institute Genomics Platform"/>
            <consortium name="The Broad Institute Genome Sequencing Center for Infectious Disease"/>
            <person name="Wu L."/>
            <person name="Ma J."/>
        </authorList>
    </citation>
    <scope>NUCLEOTIDE SEQUENCE [LARGE SCALE GENOMIC DNA]</scope>
    <source>
        <strain evidence="3">JCM 18392</strain>
    </source>
</reference>
<feature type="compositionally biased region" description="Acidic residues" evidence="1">
    <location>
        <begin position="70"/>
        <end position="94"/>
    </location>
</feature>
<keyword evidence="3" id="KW-1185">Reference proteome</keyword>
<comment type="caution">
    <text evidence="2">The sequence shown here is derived from an EMBL/GenBank/DDBJ whole genome shotgun (WGS) entry which is preliminary data.</text>
</comment>
<evidence type="ECO:0000313" key="3">
    <source>
        <dbReference type="Proteomes" id="UP001501323"/>
    </source>
</evidence>
<dbReference type="RefSeq" id="WP_345295345.1">
    <property type="nucleotide sequence ID" value="NZ_BAABJY010000002.1"/>
</dbReference>
<evidence type="ECO:0000256" key="1">
    <source>
        <dbReference type="SAM" id="MobiDB-lite"/>
    </source>
</evidence>
<accession>A0ABP9E905</accession>
<proteinExistence type="predicted"/>